<evidence type="ECO:0000256" key="1">
    <source>
        <dbReference type="ARBA" id="ARBA00001966"/>
    </source>
</evidence>
<dbReference type="PANTHER" id="PTHR38839">
    <property type="entry name" value="TRANSCRIPTIONAL REGULATOR WHID-RELATED"/>
    <property type="match status" value="1"/>
</dbReference>
<comment type="subcellular location">
    <subcellularLocation>
        <location evidence="2">Cytoplasm</location>
    </subcellularLocation>
</comment>
<feature type="domain" description="4Fe-4S Wbl-type" evidence="12">
    <location>
        <begin position="31"/>
        <end position="89"/>
    </location>
</feature>
<keyword evidence="8" id="KW-0805">Transcription regulation</keyword>
<dbReference type="PROSITE" id="PS51674">
    <property type="entry name" value="4FE4S_WBL"/>
    <property type="match status" value="1"/>
</dbReference>
<evidence type="ECO:0000256" key="3">
    <source>
        <dbReference type="ARBA" id="ARBA00006597"/>
    </source>
</evidence>
<dbReference type="Pfam" id="PF02467">
    <property type="entry name" value="Whib"/>
    <property type="match status" value="1"/>
</dbReference>
<comment type="cofactor">
    <cofactor evidence="1">
        <name>[4Fe-4S] cluster</name>
        <dbReference type="ChEBI" id="CHEBI:49883"/>
    </cofactor>
</comment>
<dbReference type="InterPro" id="IPR034768">
    <property type="entry name" value="4FE4S_WBL"/>
</dbReference>
<sequence length="99" mass="10985">MAQKDGKTAYPPVIVLADLSVPYLEMTGAEPCRQTDPEQWFPEHGHNATAVRLCHTCPLLADCRKWALANPQLASEGIWGGLTRAQRAALRRNEMRQAS</sequence>
<dbReference type="PANTHER" id="PTHR38839:SF4">
    <property type="entry name" value="TRANSCRIPTIONAL REGULATOR WHIB"/>
    <property type="match status" value="1"/>
</dbReference>
<evidence type="ECO:0000256" key="8">
    <source>
        <dbReference type="ARBA" id="ARBA00023015"/>
    </source>
</evidence>
<evidence type="ECO:0000256" key="11">
    <source>
        <dbReference type="ARBA" id="ARBA00023163"/>
    </source>
</evidence>
<reference evidence="14" key="1">
    <citation type="journal article" date="2019" name="Int. J. Syst. Evol. Microbiol.">
        <title>The Global Catalogue of Microorganisms (GCM) 10K type strain sequencing project: providing services to taxonomists for standard genome sequencing and annotation.</title>
        <authorList>
            <consortium name="The Broad Institute Genomics Platform"/>
            <consortium name="The Broad Institute Genome Sequencing Center for Infectious Disease"/>
            <person name="Wu L."/>
            <person name="Ma J."/>
        </authorList>
    </citation>
    <scope>NUCLEOTIDE SEQUENCE [LARGE SCALE GENOMIC DNA]</scope>
    <source>
        <strain evidence="14">JCM 18306</strain>
    </source>
</reference>
<accession>A0ABP9TGI7</accession>
<name>A0ABP9TGI7_9ACTN</name>
<keyword evidence="10" id="KW-1015">Disulfide bond</keyword>
<evidence type="ECO:0000256" key="10">
    <source>
        <dbReference type="ARBA" id="ARBA00023157"/>
    </source>
</evidence>
<evidence type="ECO:0000256" key="9">
    <source>
        <dbReference type="ARBA" id="ARBA00023125"/>
    </source>
</evidence>
<evidence type="ECO:0000313" key="13">
    <source>
        <dbReference type="EMBL" id="GAA5216937.1"/>
    </source>
</evidence>
<keyword evidence="11" id="KW-0804">Transcription</keyword>
<dbReference type="Proteomes" id="UP001499878">
    <property type="component" value="Unassembled WGS sequence"/>
</dbReference>
<evidence type="ECO:0000256" key="4">
    <source>
        <dbReference type="ARBA" id="ARBA00022485"/>
    </source>
</evidence>
<evidence type="ECO:0000259" key="12">
    <source>
        <dbReference type="PROSITE" id="PS51674"/>
    </source>
</evidence>
<keyword evidence="4" id="KW-0004">4Fe-4S</keyword>
<evidence type="ECO:0000313" key="14">
    <source>
        <dbReference type="Proteomes" id="UP001499878"/>
    </source>
</evidence>
<evidence type="ECO:0000256" key="6">
    <source>
        <dbReference type="ARBA" id="ARBA00023004"/>
    </source>
</evidence>
<comment type="similarity">
    <text evidence="3">Belongs to the WhiB family.</text>
</comment>
<protein>
    <recommendedName>
        <fullName evidence="12">4Fe-4S Wbl-type domain-containing protein</fullName>
    </recommendedName>
</protein>
<keyword evidence="7" id="KW-0411">Iron-sulfur</keyword>
<keyword evidence="6" id="KW-0408">Iron</keyword>
<dbReference type="RefSeq" id="WP_345637852.1">
    <property type="nucleotide sequence ID" value="NZ_BAABJR010000028.1"/>
</dbReference>
<evidence type="ECO:0000256" key="2">
    <source>
        <dbReference type="ARBA" id="ARBA00004496"/>
    </source>
</evidence>
<keyword evidence="5" id="KW-0479">Metal-binding</keyword>
<keyword evidence="9" id="KW-0238">DNA-binding</keyword>
<keyword evidence="14" id="KW-1185">Reference proteome</keyword>
<dbReference type="InterPro" id="IPR003482">
    <property type="entry name" value="Whib"/>
</dbReference>
<evidence type="ECO:0000256" key="5">
    <source>
        <dbReference type="ARBA" id="ARBA00022723"/>
    </source>
</evidence>
<comment type="caution">
    <text evidence="13">The sequence shown here is derived from an EMBL/GenBank/DDBJ whole genome shotgun (WGS) entry which is preliminary data.</text>
</comment>
<evidence type="ECO:0000256" key="7">
    <source>
        <dbReference type="ARBA" id="ARBA00023014"/>
    </source>
</evidence>
<organism evidence="13 14">
    <name type="scientific">Streptomyces thinghirensis</name>
    <dbReference type="NCBI Taxonomy" id="551547"/>
    <lineage>
        <taxon>Bacteria</taxon>
        <taxon>Bacillati</taxon>
        <taxon>Actinomycetota</taxon>
        <taxon>Actinomycetes</taxon>
        <taxon>Kitasatosporales</taxon>
        <taxon>Streptomycetaceae</taxon>
        <taxon>Streptomyces</taxon>
    </lineage>
</organism>
<gene>
    <name evidence="13" type="ORF">GCM10023323_71960</name>
</gene>
<proteinExistence type="inferred from homology"/>
<dbReference type="EMBL" id="BAABJR010000028">
    <property type="protein sequence ID" value="GAA5216937.1"/>
    <property type="molecule type" value="Genomic_DNA"/>
</dbReference>